<sequence>MSNTAKIYDFSAAHERRSNRMENQKTGYIPLYRSILKQSWAKDVYLRTLWENLLLNAARKPYKSNFKGHEWHLQPGQLVVTAADLGLQLCDRHGKPASRDQVERMLQVFVKEGMISIDGEKQKGRVITITNYHEYAQKMDNSPAHEAAQTTAHDAAHDEASNGAAFSVRSAHESAHEAAQTTAHHEQEGINKNINNTPLPPNGGGDGQVKPERRKAERIDYESFLNAYNTEVGDRLPHAVAVNEKRKRRLKKIIPQLKTPNVDGFRAYVRAFVHQAKPFYFGDNDTGWTADFDYLLREDSLTGVREGKFADRGIA</sequence>
<organism evidence="3 4">
    <name type="scientific">Escherichia coli</name>
    <dbReference type="NCBI Taxonomy" id="562"/>
    <lineage>
        <taxon>Bacteria</taxon>
        <taxon>Pseudomonadati</taxon>
        <taxon>Pseudomonadota</taxon>
        <taxon>Gammaproteobacteria</taxon>
        <taxon>Enterobacterales</taxon>
        <taxon>Enterobacteriaceae</taxon>
        <taxon>Escherichia</taxon>
    </lineage>
</organism>
<gene>
    <name evidence="3" type="ORF">B6R15_004429</name>
</gene>
<evidence type="ECO:0000259" key="2">
    <source>
        <dbReference type="Pfam" id="PF04492"/>
    </source>
</evidence>
<comment type="caution">
    <text evidence="3">The sequence shown here is derived from an EMBL/GenBank/DDBJ whole genome shotgun (WGS) entry which is preliminary data.</text>
</comment>
<dbReference type="EMBL" id="AATLXB010000079">
    <property type="protein sequence ID" value="EFM7863084.1"/>
    <property type="molecule type" value="Genomic_DNA"/>
</dbReference>
<feature type="region of interest" description="Disordered" evidence="1">
    <location>
        <begin position="141"/>
        <end position="160"/>
    </location>
</feature>
<dbReference type="AlphaFoldDB" id="A0A828NBL0"/>
<evidence type="ECO:0000313" key="4">
    <source>
        <dbReference type="Proteomes" id="UP000587626"/>
    </source>
</evidence>
<feature type="compositionally biased region" description="Low complexity" evidence="1">
    <location>
        <begin position="144"/>
        <end position="153"/>
    </location>
</feature>
<protein>
    <submittedName>
        <fullName evidence="3">Replication protein</fullName>
    </submittedName>
</protein>
<name>A0A828NBL0_ECOLX</name>
<accession>A0A828NBL0</accession>
<evidence type="ECO:0000313" key="3">
    <source>
        <dbReference type="EMBL" id="EFM7863084.1"/>
    </source>
</evidence>
<dbReference type="Proteomes" id="UP000587626">
    <property type="component" value="Unassembled WGS sequence"/>
</dbReference>
<dbReference type="GO" id="GO:0006260">
    <property type="term" value="P:DNA replication"/>
    <property type="evidence" value="ECO:0007669"/>
    <property type="project" value="InterPro"/>
</dbReference>
<dbReference type="InterPro" id="IPR006497">
    <property type="entry name" value="Phage_lambda_VrpO_N"/>
</dbReference>
<evidence type="ECO:0000256" key="1">
    <source>
        <dbReference type="SAM" id="MobiDB-lite"/>
    </source>
</evidence>
<feature type="region of interest" description="Disordered" evidence="1">
    <location>
        <begin position="165"/>
        <end position="213"/>
    </location>
</feature>
<feature type="domain" description="Bacteriophage lambda Replication protein O N-terminal" evidence="2">
    <location>
        <begin position="20"/>
        <end position="132"/>
    </location>
</feature>
<proteinExistence type="predicted"/>
<dbReference type="Pfam" id="PF04492">
    <property type="entry name" value="Phage_rep_O"/>
    <property type="match status" value="1"/>
</dbReference>
<reference evidence="3 4" key="1">
    <citation type="submission" date="2018-08" db="EMBL/GenBank/DDBJ databases">
        <authorList>
            <consortium name="GenomeTrakr network: Whole genome sequencing for foodborne pathogen traceback"/>
        </authorList>
    </citation>
    <scope>NUCLEOTIDE SEQUENCE [LARGE SCALE GENOMIC DNA]</scope>
    <source>
        <strain evidence="3 4">NC_STEC194</strain>
    </source>
</reference>